<evidence type="ECO:0000313" key="2">
    <source>
        <dbReference type="Proteomes" id="UP001500729"/>
    </source>
</evidence>
<keyword evidence="2" id="KW-1185">Reference proteome</keyword>
<name>A0ABN1DE91_SACER</name>
<proteinExistence type="predicted"/>
<dbReference type="EMBL" id="BAAAGS010000033">
    <property type="protein sequence ID" value="GAA0541258.1"/>
    <property type="molecule type" value="Genomic_DNA"/>
</dbReference>
<organism evidence="1 2">
    <name type="scientific">Saccharopolyspora erythraea</name>
    <name type="common">Streptomyces erythraeus</name>
    <dbReference type="NCBI Taxonomy" id="1836"/>
    <lineage>
        <taxon>Bacteria</taxon>
        <taxon>Bacillati</taxon>
        <taxon>Actinomycetota</taxon>
        <taxon>Actinomycetes</taxon>
        <taxon>Pseudonocardiales</taxon>
        <taxon>Pseudonocardiaceae</taxon>
        <taxon>Saccharopolyspora</taxon>
    </lineage>
</organism>
<evidence type="ECO:0000313" key="1">
    <source>
        <dbReference type="EMBL" id="GAA0541258.1"/>
    </source>
</evidence>
<dbReference type="Proteomes" id="UP001500729">
    <property type="component" value="Unassembled WGS sequence"/>
</dbReference>
<reference evidence="1 2" key="1">
    <citation type="journal article" date="2019" name="Int. J. Syst. Evol. Microbiol.">
        <title>The Global Catalogue of Microorganisms (GCM) 10K type strain sequencing project: providing services to taxonomists for standard genome sequencing and annotation.</title>
        <authorList>
            <consortium name="The Broad Institute Genomics Platform"/>
            <consortium name="The Broad Institute Genome Sequencing Center for Infectious Disease"/>
            <person name="Wu L."/>
            <person name="Ma J."/>
        </authorList>
    </citation>
    <scope>NUCLEOTIDE SEQUENCE [LARGE SCALE GENOMIC DNA]</scope>
    <source>
        <strain evidence="1 2">JCM 10303</strain>
    </source>
</reference>
<protein>
    <submittedName>
        <fullName evidence="1">Uncharacterized protein</fullName>
    </submittedName>
</protein>
<comment type="caution">
    <text evidence="1">The sequence shown here is derived from an EMBL/GenBank/DDBJ whole genome shotgun (WGS) entry which is preliminary data.</text>
</comment>
<sequence length="76" mass="8299">MGLAYRWLGTGPSTVGPGLSIGRGRARCERSRPVTEVIDDQCVERDRLTALIDDLVESRRGLDELIDQTRADAATA</sequence>
<gene>
    <name evidence="1" type="ORF">GCM10009533_45340</name>
</gene>
<accession>A0ABN1DE91</accession>